<evidence type="ECO:0000313" key="3">
    <source>
        <dbReference type="Proteomes" id="UP001302812"/>
    </source>
</evidence>
<keyword evidence="1" id="KW-0732">Signal</keyword>
<feature type="chain" id="PRO_5042891259" description="Thioredoxin reductase" evidence="1">
    <location>
        <begin position="20"/>
        <end position="88"/>
    </location>
</feature>
<dbReference type="EMBL" id="MU853373">
    <property type="protein sequence ID" value="KAK4107457.1"/>
    <property type="molecule type" value="Genomic_DNA"/>
</dbReference>
<dbReference type="GeneID" id="89940461"/>
<dbReference type="Gene3D" id="3.50.50.60">
    <property type="entry name" value="FAD/NAD(P)-binding domain"/>
    <property type="match status" value="1"/>
</dbReference>
<dbReference type="RefSeq" id="XP_064665027.1">
    <property type="nucleotide sequence ID" value="XM_064816336.1"/>
</dbReference>
<evidence type="ECO:0008006" key="4">
    <source>
        <dbReference type="Google" id="ProtNLM"/>
    </source>
</evidence>
<comment type="caution">
    <text evidence="2">The sequence shown here is derived from an EMBL/GenBank/DDBJ whole genome shotgun (WGS) entry which is preliminary data.</text>
</comment>
<feature type="signal peptide" evidence="1">
    <location>
        <begin position="1"/>
        <end position="19"/>
    </location>
</feature>
<gene>
    <name evidence="2" type="ORF">N656DRAFT_785239</name>
</gene>
<evidence type="ECO:0000256" key="1">
    <source>
        <dbReference type="SAM" id="SignalP"/>
    </source>
</evidence>
<protein>
    <recommendedName>
        <fullName evidence="4">Thioredoxin reductase</fullName>
    </recommendedName>
</protein>
<name>A0AAN6T871_9PEZI</name>
<proteinExistence type="predicted"/>
<dbReference type="SUPFAM" id="SSF51905">
    <property type="entry name" value="FAD/NAD(P)-binding domain"/>
    <property type="match status" value="1"/>
</dbReference>
<sequence length="88" mass="9619">MMRFLRALVSAALVPLARSAVVPRQIPINYDAVIVGGGPAGLSALSGLARVRRASARAWNHRASEVVVRNLYGGIHHVSTCQWMWKEK</sequence>
<reference evidence="2" key="1">
    <citation type="journal article" date="2023" name="Mol. Phylogenet. Evol.">
        <title>Genome-scale phylogeny and comparative genomics of the fungal order Sordariales.</title>
        <authorList>
            <person name="Hensen N."/>
            <person name="Bonometti L."/>
            <person name="Westerberg I."/>
            <person name="Brannstrom I.O."/>
            <person name="Guillou S."/>
            <person name="Cros-Aarteil S."/>
            <person name="Calhoun S."/>
            <person name="Haridas S."/>
            <person name="Kuo A."/>
            <person name="Mondo S."/>
            <person name="Pangilinan J."/>
            <person name="Riley R."/>
            <person name="LaButti K."/>
            <person name="Andreopoulos B."/>
            <person name="Lipzen A."/>
            <person name="Chen C."/>
            <person name="Yan M."/>
            <person name="Daum C."/>
            <person name="Ng V."/>
            <person name="Clum A."/>
            <person name="Steindorff A."/>
            <person name="Ohm R.A."/>
            <person name="Martin F."/>
            <person name="Silar P."/>
            <person name="Natvig D.O."/>
            <person name="Lalanne C."/>
            <person name="Gautier V."/>
            <person name="Ament-Velasquez S.L."/>
            <person name="Kruys A."/>
            <person name="Hutchinson M.I."/>
            <person name="Powell A.J."/>
            <person name="Barry K."/>
            <person name="Miller A.N."/>
            <person name="Grigoriev I.V."/>
            <person name="Debuchy R."/>
            <person name="Gladieux P."/>
            <person name="Hiltunen Thoren M."/>
            <person name="Johannesson H."/>
        </authorList>
    </citation>
    <scope>NUCLEOTIDE SEQUENCE</scope>
    <source>
        <strain evidence="2">CBS 508.74</strain>
    </source>
</reference>
<accession>A0AAN6T871</accession>
<dbReference type="Proteomes" id="UP001302812">
    <property type="component" value="Unassembled WGS sequence"/>
</dbReference>
<organism evidence="2 3">
    <name type="scientific">Canariomyces notabilis</name>
    <dbReference type="NCBI Taxonomy" id="2074819"/>
    <lineage>
        <taxon>Eukaryota</taxon>
        <taxon>Fungi</taxon>
        <taxon>Dikarya</taxon>
        <taxon>Ascomycota</taxon>
        <taxon>Pezizomycotina</taxon>
        <taxon>Sordariomycetes</taxon>
        <taxon>Sordariomycetidae</taxon>
        <taxon>Sordariales</taxon>
        <taxon>Chaetomiaceae</taxon>
        <taxon>Canariomyces</taxon>
    </lineage>
</organism>
<dbReference type="AlphaFoldDB" id="A0AAN6T871"/>
<keyword evidence="3" id="KW-1185">Reference proteome</keyword>
<dbReference type="InterPro" id="IPR036188">
    <property type="entry name" value="FAD/NAD-bd_sf"/>
</dbReference>
<evidence type="ECO:0000313" key="2">
    <source>
        <dbReference type="EMBL" id="KAK4107457.1"/>
    </source>
</evidence>
<reference evidence="2" key="2">
    <citation type="submission" date="2023-05" db="EMBL/GenBank/DDBJ databases">
        <authorList>
            <consortium name="Lawrence Berkeley National Laboratory"/>
            <person name="Steindorff A."/>
            <person name="Hensen N."/>
            <person name="Bonometti L."/>
            <person name="Westerberg I."/>
            <person name="Brannstrom I.O."/>
            <person name="Guillou S."/>
            <person name="Cros-Aarteil S."/>
            <person name="Calhoun S."/>
            <person name="Haridas S."/>
            <person name="Kuo A."/>
            <person name="Mondo S."/>
            <person name="Pangilinan J."/>
            <person name="Riley R."/>
            <person name="Labutti K."/>
            <person name="Andreopoulos B."/>
            <person name="Lipzen A."/>
            <person name="Chen C."/>
            <person name="Yanf M."/>
            <person name="Daum C."/>
            <person name="Ng V."/>
            <person name="Clum A."/>
            <person name="Ohm R."/>
            <person name="Martin F."/>
            <person name="Silar P."/>
            <person name="Natvig D."/>
            <person name="Lalanne C."/>
            <person name="Gautier V."/>
            <person name="Ament-Velasquez S.L."/>
            <person name="Kruys A."/>
            <person name="Hutchinson M.I."/>
            <person name="Powell A.J."/>
            <person name="Barry K."/>
            <person name="Miller A.N."/>
            <person name="Grigoriev I.V."/>
            <person name="Debuchy R."/>
            <person name="Gladieux P."/>
            <person name="Thoren M.H."/>
            <person name="Johannesson H."/>
        </authorList>
    </citation>
    <scope>NUCLEOTIDE SEQUENCE</scope>
    <source>
        <strain evidence="2">CBS 508.74</strain>
    </source>
</reference>